<proteinExistence type="inferred from homology"/>
<dbReference type="Proteomes" id="UP001431209">
    <property type="component" value="Unassembled WGS sequence"/>
</dbReference>
<dbReference type="AlphaFoldDB" id="A0AAW2ZJZ4"/>
<comment type="caution">
    <text evidence="4">The sequence shown here is derived from an EMBL/GenBank/DDBJ whole genome shotgun (WGS) entry which is preliminary data.</text>
</comment>
<evidence type="ECO:0000313" key="4">
    <source>
        <dbReference type="EMBL" id="KAL0489649.1"/>
    </source>
</evidence>
<evidence type="ECO:0000256" key="1">
    <source>
        <dbReference type="ARBA" id="ARBA00009508"/>
    </source>
</evidence>
<dbReference type="GO" id="GO:0005739">
    <property type="term" value="C:mitochondrion"/>
    <property type="evidence" value="ECO:0007669"/>
    <property type="project" value="TreeGrafter"/>
</dbReference>
<name>A0AAW2ZJZ4_9EUKA</name>
<organism evidence="4 5">
    <name type="scientific">Acrasis kona</name>
    <dbReference type="NCBI Taxonomy" id="1008807"/>
    <lineage>
        <taxon>Eukaryota</taxon>
        <taxon>Discoba</taxon>
        <taxon>Heterolobosea</taxon>
        <taxon>Tetramitia</taxon>
        <taxon>Eutetramitia</taxon>
        <taxon>Acrasidae</taxon>
        <taxon>Acrasis</taxon>
    </lineage>
</organism>
<reference evidence="4 5" key="1">
    <citation type="submission" date="2024-03" db="EMBL/GenBank/DDBJ databases">
        <title>The Acrasis kona genome and developmental transcriptomes reveal deep origins of eukaryotic multicellular pathways.</title>
        <authorList>
            <person name="Sheikh S."/>
            <person name="Fu C.-J."/>
            <person name="Brown M.W."/>
            <person name="Baldauf S.L."/>
        </authorList>
    </citation>
    <scope>NUCLEOTIDE SEQUENCE [LARGE SCALE GENOMIC DNA]</scope>
    <source>
        <strain evidence="4 5">ATCC MYA-3509</strain>
    </source>
</reference>
<feature type="region of interest" description="Disordered" evidence="2">
    <location>
        <begin position="91"/>
        <end position="114"/>
    </location>
</feature>
<dbReference type="EMBL" id="JAOPGA020001582">
    <property type="protein sequence ID" value="KAL0489649.1"/>
    <property type="molecule type" value="Genomic_DNA"/>
</dbReference>
<gene>
    <name evidence="4" type="ORF">AKO1_010524</name>
</gene>
<sequence length="114" mass="13484">MSRVQGAIDKSQVLMLYRNLLKAGNKFADYNFREYAVRITKEDFRNNQNDTDGKAVEKNYQYGLDQLQLMRRQSTINQMYAQKMSFMDPRVSDDIRKKDEMSVGSRTNEEDDEH</sequence>
<dbReference type="GO" id="GO:1990221">
    <property type="term" value="C:L-cysteine desulfurase complex"/>
    <property type="evidence" value="ECO:0007669"/>
    <property type="project" value="TreeGrafter"/>
</dbReference>
<evidence type="ECO:0000259" key="3">
    <source>
        <dbReference type="Pfam" id="PF05347"/>
    </source>
</evidence>
<feature type="compositionally biased region" description="Basic and acidic residues" evidence="2">
    <location>
        <begin position="91"/>
        <end position="101"/>
    </location>
</feature>
<feature type="domain" description="Complex 1 LYR protein" evidence="3">
    <location>
        <begin position="12"/>
        <end position="68"/>
    </location>
</feature>
<evidence type="ECO:0000256" key="2">
    <source>
        <dbReference type="SAM" id="MobiDB-lite"/>
    </source>
</evidence>
<dbReference type="Pfam" id="PF05347">
    <property type="entry name" value="Complex1_LYR"/>
    <property type="match status" value="1"/>
</dbReference>
<protein>
    <submittedName>
        <fullName evidence="4">LYR motif-containing protein</fullName>
    </submittedName>
</protein>
<comment type="similarity">
    <text evidence="1">Belongs to the complex I LYR family.</text>
</comment>
<evidence type="ECO:0000313" key="5">
    <source>
        <dbReference type="Proteomes" id="UP001431209"/>
    </source>
</evidence>
<dbReference type="PANTHER" id="PTHR13166">
    <property type="entry name" value="PROTEIN C6ORF149"/>
    <property type="match status" value="1"/>
</dbReference>
<dbReference type="InterPro" id="IPR051522">
    <property type="entry name" value="ISC_assembly_LYR"/>
</dbReference>
<dbReference type="CDD" id="cd20264">
    <property type="entry name" value="Complex1_LYR_LYRM4"/>
    <property type="match status" value="1"/>
</dbReference>
<dbReference type="GO" id="GO:0016226">
    <property type="term" value="P:iron-sulfur cluster assembly"/>
    <property type="evidence" value="ECO:0007669"/>
    <property type="project" value="InterPro"/>
</dbReference>
<dbReference type="InterPro" id="IPR045297">
    <property type="entry name" value="Complex1_LYR_LYRM4"/>
</dbReference>
<accession>A0AAW2ZJZ4</accession>
<dbReference type="PANTHER" id="PTHR13166:SF7">
    <property type="entry name" value="LYR MOTIF-CONTAINING PROTEIN 4"/>
    <property type="match status" value="1"/>
</dbReference>
<dbReference type="InterPro" id="IPR008011">
    <property type="entry name" value="Complex1_LYR_dom"/>
</dbReference>
<keyword evidence="5" id="KW-1185">Reference proteome</keyword>